<dbReference type="PANTHER" id="PTHR43238">
    <property type="entry name" value="GDP-L-FUCOSE SYNTHASE"/>
    <property type="match status" value="1"/>
</dbReference>
<dbReference type="UniPathway" id="UPA00128">
    <property type="reaction ID" value="UER00191"/>
</dbReference>
<reference evidence="7 8" key="1">
    <citation type="submission" date="2019-02" db="EMBL/GenBank/DDBJ databases">
        <title>Deep-cultivation of Planctomycetes and their phenomic and genomic characterization uncovers novel biology.</title>
        <authorList>
            <person name="Wiegand S."/>
            <person name="Jogler M."/>
            <person name="Boedeker C."/>
            <person name="Pinto D."/>
            <person name="Vollmers J."/>
            <person name="Rivas-Marin E."/>
            <person name="Kohn T."/>
            <person name="Peeters S.H."/>
            <person name="Heuer A."/>
            <person name="Rast P."/>
            <person name="Oberbeckmann S."/>
            <person name="Bunk B."/>
            <person name="Jeske O."/>
            <person name="Meyerdierks A."/>
            <person name="Storesund J.E."/>
            <person name="Kallscheuer N."/>
            <person name="Luecker S."/>
            <person name="Lage O.M."/>
            <person name="Pohl T."/>
            <person name="Merkel B.J."/>
            <person name="Hornburger P."/>
            <person name="Mueller R.-W."/>
            <person name="Bruemmer F."/>
            <person name="Labrenz M."/>
            <person name="Spormann A.M."/>
            <person name="Op den Camp H."/>
            <person name="Overmann J."/>
            <person name="Amann R."/>
            <person name="Jetten M.S.M."/>
            <person name="Mascher T."/>
            <person name="Medema M.H."/>
            <person name="Devos D.P."/>
            <person name="Kaster A.-K."/>
            <person name="Ovreas L."/>
            <person name="Rohde M."/>
            <person name="Galperin M.Y."/>
            <person name="Jogler C."/>
        </authorList>
    </citation>
    <scope>NUCLEOTIDE SEQUENCE [LARGE SCALE GENOMIC DNA]</scope>
    <source>
        <strain evidence="7 8">Q31a</strain>
    </source>
</reference>
<feature type="binding site" evidence="5">
    <location>
        <begin position="195"/>
        <end position="198"/>
    </location>
    <ligand>
        <name>NADP(+)</name>
        <dbReference type="ChEBI" id="CHEBI:58349"/>
    </ligand>
</feature>
<comment type="pathway">
    <text evidence="5">Nucleotide-sugar biosynthesis; GDP-L-fucose biosynthesis via de novo pathway; GDP-L-fucose from GDP-alpha-D-mannose: step 2/2.</text>
</comment>
<evidence type="ECO:0000259" key="6">
    <source>
        <dbReference type="Pfam" id="PF01370"/>
    </source>
</evidence>
<dbReference type="GO" id="GO:0070401">
    <property type="term" value="F:NADP+ binding"/>
    <property type="evidence" value="ECO:0007669"/>
    <property type="project" value="UniProtKB-UniRule"/>
</dbReference>
<keyword evidence="5" id="KW-0511">Multifunctional enzyme</keyword>
<evidence type="ECO:0000256" key="5">
    <source>
        <dbReference type="HAMAP-Rule" id="MF_00956"/>
    </source>
</evidence>
<evidence type="ECO:0000313" key="7">
    <source>
        <dbReference type="EMBL" id="QDV26565.1"/>
    </source>
</evidence>
<dbReference type="AlphaFoldDB" id="A0A518GD89"/>
<proteinExistence type="inferred from homology"/>
<dbReference type="Gene3D" id="3.40.50.720">
    <property type="entry name" value="NAD(P)-binding Rossmann-like Domain"/>
    <property type="match status" value="1"/>
</dbReference>
<keyword evidence="2 5" id="KW-0521">NADP</keyword>
<dbReference type="GO" id="GO:0016853">
    <property type="term" value="F:isomerase activity"/>
    <property type="evidence" value="ECO:0007669"/>
    <property type="project" value="UniProtKB-KW"/>
</dbReference>
<evidence type="ECO:0000256" key="2">
    <source>
        <dbReference type="ARBA" id="ARBA00022857"/>
    </source>
</evidence>
<evidence type="ECO:0000256" key="3">
    <source>
        <dbReference type="ARBA" id="ARBA00023002"/>
    </source>
</evidence>
<dbReference type="GO" id="GO:0050577">
    <property type="term" value="F:GDP-L-fucose synthase activity"/>
    <property type="evidence" value="ECO:0007669"/>
    <property type="project" value="UniProtKB-UniRule"/>
</dbReference>
<gene>
    <name evidence="5 7" type="primary">fcl</name>
    <name evidence="7" type="ORF">Q31a_49390</name>
</gene>
<dbReference type="Proteomes" id="UP000318017">
    <property type="component" value="Chromosome"/>
</dbReference>
<evidence type="ECO:0000313" key="8">
    <source>
        <dbReference type="Proteomes" id="UP000318017"/>
    </source>
</evidence>
<dbReference type="InterPro" id="IPR028614">
    <property type="entry name" value="GDP_fucose/colitose_synth"/>
</dbReference>
<evidence type="ECO:0000256" key="1">
    <source>
        <dbReference type="ARBA" id="ARBA00005959"/>
    </source>
</evidence>
<feature type="binding site" evidence="5">
    <location>
        <position position="301"/>
    </location>
    <ligand>
        <name>substrate</name>
    </ligand>
</feature>
<feature type="binding site" evidence="5">
    <location>
        <position position="211"/>
    </location>
    <ligand>
        <name>NADP(+)</name>
        <dbReference type="ChEBI" id="CHEBI:58349"/>
    </ligand>
</feature>
<dbReference type="PANTHER" id="PTHR43238:SF1">
    <property type="entry name" value="GDP-L-FUCOSE SYNTHASE"/>
    <property type="match status" value="1"/>
</dbReference>
<keyword evidence="4 5" id="KW-0413">Isomerase</keyword>
<dbReference type="Pfam" id="PF01370">
    <property type="entry name" value="Epimerase"/>
    <property type="match status" value="1"/>
</dbReference>
<dbReference type="EC" id="1.1.1.271" evidence="5"/>
<dbReference type="Gene3D" id="3.90.25.10">
    <property type="entry name" value="UDP-galactose 4-epimerase, domain 1"/>
    <property type="match status" value="1"/>
</dbReference>
<name>A0A518GD89_9BACT</name>
<protein>
    <recommendedName>
        <fullName evidence="5">GDP-L-fucose synthase</fullName>
        <ecNumber evidence="5">1.1.1.271</ecNumber>
    </recommendedName>
    <alternativeName>
        <fullName evidence="5">GDP-4-keto-6-deoxy-D-mannose-3,5-epimerase-4-reductase</fullName>
    </alternativeName>
</protein>
<feature type="binding site" evidence="5">
    <location>
        <begin position="42"/>
        <end position="48"/>
    </location>
    <ligand>
        <name>NADP(+)</name>
        <dbReference type="ChEBI" id="CHEBI:58349"/>
    </ligand>
</feature>
<dbReference type="InterPro" id="IPR036291">
    <property type="entry name" value="NAD(P)-bd_dom_sf"/>
</dbReference>
<organism evidence="7 8">
    <name type="scientific">Aureliella helgolandensis</name>
    <dbReference type="NCBI Taxonomy" id="2527968"/>
    <lineage>
        <taxon>Bacteria</taxon>
        <taxon>Pseudomonadati</taxon>
        <taxon>Planctomycetota</taxon>
        <taxon>Planctomycetia</taxon>
        <taxon>Pirellulales</taxon>
        <taxon>Pirellulaceae</taxon>
        <taxon>Aureliella</taxon>
    </lineage>
</organism>
<feature type="active site" description="Proton donor/acceptor" evidence="5">
    <location>
        <position position="168"/>
    </location>
</feature>
<comment type="function">
    <text evidence="5">Catalyzes the two-step NADP-dependent conversion of GDP-4-dehydro-6-deoxy-D-mannose to GDP-fucose, involving an epimerase and a reductase reaction.</text>
</comment>
<feature type="binding site" evidence="5">
    <location>
        <begin position="137"/>
        <end position="140"/>
    </location>
    <ligand>
        <name>NADP(+)</name>
        <dbReference type="ChEBI" id="CHEBI:58349"/>
    </ligand>
</feature>
<accession>A0A518GD89</accession>
<dbReference type="SUPFAM" id="SSF51735">
    <property type="entry name" value="NAD(P)-binding Rossmann-fold domains"/>
    <property type="match status" value="1"/>
</dbReference>
<sequence length="347" mass="38827">MFVVRRKHSGGVRSREETSCVPGPEFVKSVGMLKYSSIYVAGHRGMVGSAVCRRLQAEPGIRLVTRNRADLDLEDHVRVDDFFRQERPEMVVFAAARVGGIHANNTYPVEFLTENLNAQLATITSAFRHGVKRFLFLGSTCIYPRMANQPITEDQLLTGPLEQTNEAYALAKICGLKLCEYYRRQHGVLFHSAMPTNLYGPGDNYHPQHSHVLPALILRFHSAKQNDVPSVAIWGTGEPRREFLFVDDMADAIVHLLSLENPPDWVNVGSGKDRSILELARLVAKVVGFQGAIETDPSKPDGTPRKLTSIRLLESTGWSPTTDLEDGVRRTYADFLRRIESNSLRSV</sequence>
<feature type="domain" description="NAD-dependent epimerase/dehydratase" evidence="6">
    <location>
        <begin position="38"/>
        <end position="269"/>
    </location>
</feature>
<keyword evidence="3 5" id="KW-0560">Oxidoreductase</keyword>
<dbReference type="EMBL" id="CP036298">
    <property type="protein sequence ID" value="QDV26565.1"/>
    <property type="molecule type" value="Genomic_DNA"/>
</dbReference>
<dbReference type="CDD" id="cd05239">
    <property type="entry name" value="GDP_FS_SDR_e"/>
    <property type="match status" value="1"/>
</dbReference>
<feature type="binding site" evidence="5">
    <location>
        <position position="234"/>
    </location>
    <ligand>
        <name>substrate</name>
    </ligand>
</feature>
<feature type="binding site" evidence="5">
    <location>
        <position position="219"/>
    </location>
    <ligand>
        <name>substrate</name>
    </ligand>
</feature>
<comment type="catalytic activity">
    <reaction evidence="5">
        <text>GDP-beta-L-fucose + NADP(+) = GDP-4-dehydro-alpha-D-rhamnose + NADPH + H(+)</text>
        <dbReference type="Rhea" id="RHEA:18885"/>
        <dbReference type="ChEBI" id="CHEBI:15378"/>
        <dbReference type="ChEBI" id="CHEBI:57273"/>
        <dbReference type="ChEBI" id="CHEBI:57783"/>
        <dbReference type="ChEBI" id="CHEBI:57964"/>
        <dbReference type="ChEBI" id="CHEBI:58349"/>
        <dbReference type="EC" id="1.1.1.271"/>
    </reaction>
</comment>
<feature type="site" description="Important for catalytic activity" evidence="5">
    <location>
        <position position="139"/>
    </location>
</feature>
<comment type="similarity">
    <text evidence="1 5">Belongs to the NAD(P)-dependent epimerase/dehydratase family. Fucose synthase subfamily.</text>
</comment>
<keyword evidence="8" id="KW-1185">Reference proteome</keyword>
<dbReference type="HAMAP" id="MF_00956">
    <property type="entry name" value="GDP_fucose_synth"/>
    <property type="match status" value="1"/>
</dbReference>
<dbReference type="InterPro" id="IPR001509">
    <property type="entry name" value="Epimerase_deHydtase"/>
</dbReference>
<evidence type="ECO:0000256" key="4">
    <source>
        <dbReference type="ARBA" id="ARBA00023235"/>
    </source>
</evidence>
<feature type="binding site" evidence="5">
    <location>
        <position position="172"/>
    </location>
    <ligand>
        <name>NADP(+)</name>
        <dbReference type="ChEBI" id="CHEBI:58349"/>
    </ligand>
</feature>
<dbReference type="GO" id="GO:0042351">
    <property type="term" value="P:'de novo' GDP-L-fucose biosynthetic process"/>
    <property type="evidence" value="ECO:0007669"/>
    <property type="project" value="UniProtKB-UniRule"/>
</dbReference>
<feature type="site" description="Important for catalytic activity" evidence="5">
    <location>
        <position position="141"/>
    </location>
</feature>
<feature type="binding site" evidence="5">
    <location>
        <position position="241"/>
    </location>
    <ligand>
        <name>substrate</name>
    </ligand>
</feature>
<dbReference type="KEGG" id="ahel:Q31a_49390"/>